<reference evidence="4 5" key="1">
    <citation type="journal article" date="2015" name="Int. J. Syst. Evol. Microbiol.">
        <title>Novibacillus thermophilus gen. nov., sp. nov., a Gram-staining-negative and moderately thermophilic member of the family Thermoactinomycetaceae.</title>
        <authorList>
            <person name="Yang G."/>
            <person name="Chen J."/>
            <person name="Zhou S."/>
        </authorList>
    </citation>
    <scope>NUCLEOTIDE SEQUENCE [LARGE SCALE GENOMIC DNA]</scope>
    <source>
        <strain evidence="4 5">SG-1</strain>
    </source>
</reference>
<dbReference type="InterPro" id="IPR022409">
    <property type="entry name" value="PKD/Chitinase_dom"/>
</dbReference>
<dbReference type="Proteomes" id="UP000188603">
    <property type="component" value="Chromosome"/>
</dbReference>
<organism evidence="4 5">
    <name type="scientific">Novibacillus thermophilus</name>
    <dbReference type="NCBI Taxonomy" id="1471761"/>
    <lineage>
        <taxon>Bacteria</taxon>
        <taxon>Bacillati</taxon>
        <taxon>Bacillota</taxon>
        <taxon>Bacilli</taxon>
        <taxon>Bacillales</taxon>
        <taxon>Thermoactinomycetaceae</taxon>
        <taxon>Novibacillus</taxon>
    </lineage>
</organism>
<keyword evidence="5" id="KW-1185">Reference proteome</keyword>
<dbReference type="InterPro" id="IPR015915">
    <property type="entry name" value="Kelch-typ_b-propeller"/>
</dbReference>
<dbReference type="InterPro" id="IPR013783">
    <property type="entry name" value="Ig-like_fold"/>
</dbReference>
<evidence type="ECO:0000259" key="3">
    <source>
        <dbReference type="PROSITE" id="PS50853"/>
    </source>
</evidence>
<evidence type="ECO:0000256" key="2">
    <source>
        <dbReference type="ARBA" id="ARBA00022737"/>
    </source>
</evidence>
<dbReference type="InterPro" id="IPR036116">
    <property type="entry name" value="FN3_sf"/>
</dbReference>
<dbReference type="SMART" id="SM00060">
    <property type="entry name" value="FN3"/>
    <property type="match status" value="2"/>
</dbReference>
<feature type="domain" description="Fibronectin type-III" evidence="3">
    <location>
        <begin position="533"/>
        <end position="630"/>
    </location>
</feature>
<dbReference type="Gene3D" id="2.120.10.80">
    <property type="entry name" value="Kelch-type beta propeller"/>
    <property type="match status" value="2"/>
</dbReference>
<dbReference type="SMART" id="SM00089">
    <property type="entry name" value="PKD"/>
    <property type="match status" value="1"/>
</dbReference>
<keyword evidence="1" id="KW-0880">Kelch repeat</keyword>
<dbReference type="EMBL" id="CP019699">
    <property type="protein sequence ID" value="AQS55648.1"/>
    <property type="molecule type" value="Genomic_DNA"/>
</dbReference>
<dbReference type="Pfam" id="PF00801">
    <property type="entry name" value="PKD"/>
    <property type="match status" value="1"/>
</dbReference>
<dbReference type="InterPro" id="IPR035986">
    <property type="entry name" value="PKD_dom_sf"/>
</dbReference>
<dbReference type="PANTHER" id="PTHR46344">
    <property type="entry name" value="OS02G0202900 PROTEIN"/>
    <property type="match status" value="1"/>
</dbReference>
<dbReference type="InterPro" id="IPR003961">
    <property type="entry name" value="FN3_dom"/>
</dbReference>
<dbReference type="InterPro" id="IPR000601">
    <property type="entry name" value="PKD_dom"/>
</dbReference>
<protein>
    <recommendedName>
        <fullName evidence="3">Fibronectin type-III domain-containing protein</fullName>
    </recommendedName>
</protein>
<dbReference type="PROSITE" id="PS50853">
    <property type="entry name" value="FN3"/>
    <property type="match status" value="2"/>
</dbReference>
<dbReference type="SUPFAM" id="SSF50965">
    <property type="entry name" value="Galactose oxidase, central domain"/>
    <property type="match status" value="1"/>
</dbReference>
<dbReference type="InterPro" id="IPR011043">
    <property type="entry name" value="Gal_Oxase/kelch_b-propeller"/>
</dbReference>
<dbReference type="CDD" id="cd00063">
    <property type="entry name" value="FN3"/>
    <property type="match status" value="1"/>
</dbReference>
<dbReference type="KEGG" id="ntr:B0W44_07480"/>
<dbReference type="PANTHER" id="PTHR46344:SF27">
    <property type="entry name" value="KELCH REPEAT SUPERFAMILY PROTEIN"/>
    <property type="match status" value="1"/>
</dbReference>
<dbReference type="STRING" id="1471761.B0W44_07480"/>
<evidence type="ECO:0000256" key="1">
    <source>
        <dbReference type="ARBA" id="ARBA00022441"/>
    </source>
</evidence>
<dbReference type="Pfam" id="PF24681">
    <property type="entry name" value="Kelch_KLHDC2_KLHL20_DRC7"/>
    <property type="match status" value="1"/>
</dbReference>
<gene>
    <name evidence="4" type="ORF">B0W44_07480</name>
</gene>
<dbReference type="AlphaFoldDB" id="A0A1U9K6I8"/>
<dbReference type="OrthoDB" id="1937631at2"/>
<dbReference type="SUPFAM" id="SSF49265">
    <property type="entry name" value="Fibronectin type III"/>
    <property type="match status" value="1"/>
</dbReference>
<dbReference type="InterPro" id="IPR006652">
    <property type="entry name" value="Kelch_1"/>
</dbReference>
<evidence type="ECO:0000313" key="4">
    <source>
        <dbReference type="EMBL" id="AQS55648.1"/>
    </source>
</evidence>
<name>A0A1U9K6I8_9BACL</name>
<dbReference type="Gene3D" id="2.60.40.10">
    <property type="entry name" value="Immunoglobulins"/>
    <property type="match status" value="3"/>
</dbReference>
<feature type="domain" description="Fibronectin type-III" evidence="3">
    <location>
        <begin position="340"/>
        <end position="439"/>
    </location>
</feature>
<accession>A0A1U9K6I8</accession>
<dbReference type="Pfam" id="PF01344">
    <property type="entry name" value="Kelch_1"/>
    <property type="match status" value="1"/>
</dbReference>
<dbReference type="SUPFAM" id="SSF49299">
    <property type="entry name" value="PKD domain"/>
    <property type="match status" value="1"/>
</dbReference>
<sequence>MFKGKRGLIVIVTLVLFTSIMFPHEGVQAADGNWRRIADMNEARGHGPAGVVLNNGDFLVIGGASGEKTNQISRTVELYDKNRDRWVYKAPMKERRLEIEAVTLDDGRVLVPGGRTKFSPDPKPRATNTVEIYNPKTNTWSYAAPMKTPRRNYRMVKLLDGRVLVAGGRNDETQRIRSMEIYDPKSNTWSSVGNMRTTRFSFVMEVLANGKILFAGGTDDNGKYQSSAEIYDPQTKKWTTAASMTEAKAAVKSGRLRDGRILVMGGRRSGTNLDTVEVYRPEDNSWEKIGELTSVRRLPAAAILPDGHVIAAGGRNRNNKELKTAEIGYFNHAPIVKLSSPANDSVTNANNNRIELRWTASDIEGDRITNYRLKIGTSPGASDVANTSGSWRTSYTFDFSERPPNQTYYWTVMARDELGDWSDWAPTRSFTVRNRTPEAVFQFSPSKTDRLRDVSFVNMSSDPDGDSLTYKWEYRLQGSSGWKQFSTTKEPRVKFPEVGIYDLRLTVTDPYGASHSNTKTGLEIYNLAPEIEPLFPPSGYVTEMGQTKVELKWRANDPEKDGMNQYRLKIGTTPGGDDVLSISGNWITTYTFDFSHRNPNQTYYWSVMGRDVHGDWSSWSPVQSFVVPKQLEARVEHAPRWEELRRETGRAEHEFLAGEPFIIVAETSDKAVEVFVESPFDTGPKRVELTKDGDEWRSSFYDPVYENLTPGTYEFKVTSRYHNGYEESVNVPITIRGKLSVKVHRTY</sequence>
<evidence type="ECO:0000313" key="5">
    <source>
        <dbReference type="Proteomes" id="UP000188603"/>
    </source>
</evidence>
<proteinExistence type="predicted"/>
<dbReference type="SMART" id="SM00612">
    <property type="entry name" value="Kelch"/>
    <property type="match status" value="5"/>
</dbReference>
<dbReference type="Pfam" id="PF25788">
    <property type="entry name" value="Ig_Rha78A_N"/>
    <property type="match status" value="1"/>
</dbReference>
<dbReference type="CDD" id="cd00146">
    <property type="entry name" value="PKD"/>
    <property type="match status" value="1"/>
</dbReference>
<keyword evidence="2" id="KW-0677">Repeat</keyword>